<reference evidence="2" key="1">
    <citation type="submission" date="2022-10" db="EMBL/GenBank/DDBJ databases">
        <title>Tapping the CABI collections for fungal endophytes: first genome assemblies for Collariella, Neodidymelliopsis, Ascochyta clinopodiicola, Didymella pomorum, Didymosphaeria variabile, Neocosmospora piperis and Neocucurbitaria cava.</title>
        <authorList>
            <person name="Hill R."/>
        </authorList>
    </citation>
    <scope>NUCLEOTIDE SEQUENCE</scope>
    <source>
        <strain evidence="2">IMI 356814</strain>
    </source>
</reference>
<dbReference type="Proteomes" id="UP001140560">
    <property type="component" value="Unassembled WGS sequence"/>
</dbReference>
<dbReference type="AlphaFoldDB" id="A0A9W9CK42"/>
<evidence type="ECO:0000256" key="1">
    <source>
        <dbReference type="SAM" id="MobiDB-lite"/>
    </source>
</evidence>
<organism evidence="2 3">
    <name type="scientific">Neocucurbitaria cava</name>
    <dbReference type="NCBI Taxonomy" id="798079"/>
    <lineage>
        <taxon>Eukaryota</taxon>
        <taxon>Fungi</taxon>
        <taxon>Dikarya</taxon>
        <taxon>Ascomycota</taxon>
        <taxon>Pezizomycotina</taxon>
        <taxon>Dothideomycetes</taxon>
        <taxon>Pleosporomycetidae</taxon>
        <taxon>Pleosporales</taxon>
        <taxon>Pleosporineae</taxon>
        <taxon>Cucurbitariaceae</taxon>
        <taxon>Neocucurbitaria</taxon>
    </lineage>
</organism>
<gene>
    <name evidence="2" type="ORF">N0V83_008087</name>
</gene>
<accession>A0A9W9CK42</accession>
<feature type="region of interest" description="Disordered" evidence="1">
    <location>
        <begin position="29"/>
        <end position="73"/>
    </location>
</feature>
<dbReference type="OrthoDB" id="4158987at2759"/>
<protein>
    <submittedName>
        <fullName evidence="2">Uncharacterized protein</fullName>
    </submittedName>
</protein>
<keyword evidence="3" id="KW-1185">Reference proteome</keyword>
<sequence>MTSLHNGGHPPLHASVVCPILTRTYRTLPTITMPPKKLEQRSSKSPPQQDEDAPSQDDLKSLIASTKDSPESALQDAASKAEAALAAQKTASSLRSAADTIRDPAKREKYLQDAYKKEVEAHGNSKKARVLSSGAFRGQSGWRDWYGCWSGAGDGRGDCDRDCCDDSYDGGGGLWARGWVGFMGLGLI</sequence>
<evidence type="ECO:0000313" key="3">
    <source>
        <dbReference type="Proteomes" id="UP001140560"/>
    </source>
</evidence>
<name>A0A9W9CK42_9PLEO</name>
<proteinExistence type="predicted"/>
<evidence type="ECO:0000313" key="2">
    <source>
        <dbReference type="EMBL" id="KAJ4366451.1"/>
    </source>
</evidence>
<dbReference type="EMBL" id="JAPEUY010000014">
    <property type="protein sequence ID" value="KAJ4366451.1"/>
    <property type="molecule type" value="Genomic_DNA"/>
</dbReference>
<comment type="caution">
    <text evidence="2">The sequence shown here is derived from an EMBL/GenBank/DDBJ whole genome shotgun (WGS) entry which is preliminary data.</text>
</comment>